<name>A0A7S1PHA3_9EUKA</name>
<feature type="compositionally biased region" description="Polar residues" evidence="1">
    <location>
        <begin position="405"/>
        <end position="428"/>
    </location>
</feature>
<sequence length="975" mass="108944">MTNSTPKTKFQFFQAPNIQNGSRASSDTIPFHISSSFNLLRLITGEKHHIPLSLPHTITYRSHDAPAWYFTSQKKSHTVFRKNSANVTMDGIYEQFKKSLLTRKQRMYQMSHEQARNNMKEIKEAKMENAKSGVSTSLYGGSSSGALSSRNRDDLLLEEDSDRKIRGVMISQRGIAHERLKAEVEFFNKAKLKKFLFDKRKKRITDGFLQQFVPPSGDYNTHIKVTWTPSMCLIENKRNKYRMDDDTVDLHTRYSVLNNDESWSMAEQLDSSIVAQIERLNAGIVQQIFRITDQVHSVRKMVLTLKVDALGKLWFLFFDALRTSTEDYPHPAKWINFILYNATNDDDVSPESKPKNTTIHKDHTMSVLQNHAEDRPTTSKSVGARSSRSHASQRATSAHTIATHAKTNPPHTSPTKAQNVDAQNTKLAHQSHKHKGHATSSKRRGSALAVECPSCAIRFDRQSGMDVSYRVIIQHYHIHNEPEQDASGRDQQITPRTARSDTGGLSPMHTIKDDSVFEPLSGEGPVGEVYEDGAPEPEQEVPIPPILQKLEPALGPLRYEKLRFNPIWTSKLVKMCDSCASTYFQDVIDESSLTLPHEVGAQKKHTKISTLRLKQLSRPDSSKNAQKKRQQGRKSATPTEKFRRHVMQPVQQYAKRSRSPYEVHQLRSKTQDAIVQKILRAGKKNGSKKVATTHEGVTPRDLYQDDTSSGGLDTARSELLRSLPVSRRTSTNLGSARRELTGQGSTRPRSTPVGVRQKAPPRNSAARRSFAQALEHYGGGGPPSRPSTTFQRPFIPSRSSPLPRSTKASTSLGYSATPLIQSAIPVDPKGDPVQILKDLQKERQDLLDSLRHDLHTIDVPEDEIDSTEPTIGSPVIDTVVSSPSAGGSRANDDRMSPASPQRAARMSNTTSTQQPEQESIVTSEMHEQNDSSSPDIQAAAAKRSATPVVEGGQSEASFDEAIFEDDDFMDDEINI</sequence>
<feature type="region of interest" description="Disordered" evidence="1">
    <location>
        <begin position="614"/>
        <end position="670"/>
    </location>
</feature>
<evidence type="ECO:0000313" key="2">
    <source>
        <dbReference type="EMBL" id="CAD9078429.1"/>
    </source>
</evidence>
<dbReference type="AlphaFoldDB" id="A0A7S1PHA3"/>
<feature type="compositionally biased region" description="Basic and acidic residues" evidence="1">
    <location>
        <begin position="350"/>
        <end position="364"/>
    </location>
</feature>
<feature type="compositionally biased region" description="Acidic residues" evidence="1">
    <location>
        <begin position="957"/>
        <end position="975"/>
    </location>
</feature>
<feature type="region of interest" description="Disordered" evidence="1">
    <location>
        <begin position="480"/>
        <end position="519"/>
    </location>
</feature>
<dbReference type="EMBL" id="HBGD01001991">
    <property type="protein sequence ID" value="CAD9078429.1"/>
    <property type="molecule type" value="Transcribed_RNA"/>
</dbReference>
<organism evidence="2">
    <name type="scientific">Percolomonas cosmopolitus</name>
    <dbReference type="NCBI Taxonomy" id="63605"/>
    <lineage>
        <taxon>Eukaryota</taxon>
        <taxon>Discoba</taxon>
        <taxon>Heterolobosea</taxon>
        <taxon>Tetramitia</taxon>
        <taxon>Eutetramitia</taxon>
        <taxon>Percolomonadidae</taxon>
        <taxon>Percolomonas</taxon>
    </lineage>
</organism>
<reference evidence="2" key="1">
    <citation type="submission" date="2021-01" db="EMBL/GenBank/DDBJ databases">
        <authorList>
            <person name="Corre E."/>
            <person name="Pelletier E."/>
            <person name="Niang G."/>
            <person name="Scheremetjew M."/>
            <person name="Finn R."/>
            <person name="Kale V."/>
            <person name="Holt S."/>
            <person name="Cochrane G."/>
            <person name="Meng A."/>
            <person name="Brown T."/>
            <person name="Cohen L."/>
        </authorList>
    </citation>
    <scope>NUCLEOTIDE SEQUENCE</scope>
    <source>
        <strain evidence="2">WS</strain>
    </source>
</reference>
<accession>A0A7S1PHA3</accession>
<feature type="compositionally biased region" description="Basic residues" evidence="1">
    <location>
        <begin position="429"/>
        <end position="445"/>
    </location>
</feature>
<feature type="region of interest" description="Disordered" evidence="1">
    <location>
        <begin position="863"/>
        <end position="975"/>
    </location>
</feature>
<protein>
    <submittedName>
        <fullName evidence="2">Uncharacterized protein</fullName>
    </submittedName>
</protein>
<evidence type="ECO:0000256" key="1">
    <source>
        <dbReference type="SAM" id="MobiDB-lite"/>
    </source>
</evidence>
<feature type="region of interest" description="Disordered" evidence="1">
    <location>
        <begin position="683"/>
        <end position="810"/>
    </location>
</feature>
<gene>
    <name evidence="2" type="ORF">PCOS0759_LOCUS1661</name>
</gene>
<feature type="compositionally biased region" description="Low complexity" evidence="1">
    <location>
        <begin position="384"/>
        <end position="400"/>
    </location>
</feature>
<feature type="compositionally biased region" description="Polar residues" evidence="1">
    <location>
        <begin position="906"/>
        <end position="922"/>
    </location>
</feature>
<feature type="region of interest" description="Disordered" evidence="1">
    <location>
        <begin position="345"/>
        <end position="445"/>
    </location>
</feature>
<proteinExistence type="predicted"/>
<feature type="compositionally biased region" description="Polar residues" evidence="1">
    <location>
        <begin position="786"/>
        <end position="810"/>
    </location>
</feature>